<sequence length="449" mass="48026">MGDQTKSPMLEPRPPAITRYSEPHMPRPLTPVNPALSPWHLLGAAIRHWRDEVRGLSQPGLAKAAYVDSGDLSKWERGLARPSAKAVADMDAALGAGGQLSALYATVVELERFRTLAREGSPGEEEATERRRLLGLAAGAGAGALGVPAEQARRLLELSFGAEGPSVEEWELTCADHLHGLRTRAPAGVAADLLADLRVLRGQLDTARSGEVGELWRVAAMLSAVHANALTRLGDHGAAIRWWRTARRAADACGEPGIRLLVRDEEAGHGLYGQREPATVLRLVEDAGRIAGRPSVGLVTTRLKALAMLGRHDEARAGLAALHDAADRGADGDPVGFWKPDQVHFAESWVHAARGDEDAAGAARDRVLSLARDYQYRANVTLHAAWCAVAAGGVSEGVRQATELVASLAPAYRSHHILESARVVLHAVPPGRRSLPQVRDLRRVLAAPL</sequence>
<feature type="region of interest" description="Disordered" evidence="1">
    <location>
        <begin position="1"/>
        <end position="25"/>
    </location>
</feature>
<proteinExistence type="predicted"/>
<comment type="caution">
    <text evidence="3">The sequence shown here is derived from an EMBL/GenBank/DDBJ whole genome shotgun (WGS) entry which is preliminary data.</text>
</comment>
<dbReference type="AlphaFoldDB" id="A0A3A4ARE6"/>
<dbReference type="EMBL" id="QZEY01000006">
    <property type="protein sequence ID" value="RJL31681.1"/>
    <property type="molecule type" value="Genomic_DNA"/>
</dbReference>
<dbReference type="InterPro" id="IPR010982">
    <property type="entry name" value="Lambda_DNA-bd_dom_sf"/>
</dbReference>
<dbReference type="CDD" id="cd00093">
    <property type="entry name" value="HTH_XRE"/>
    <property type="match status" value="1"/>
</dbReference>
<protein>
    <recommendedName>
        <fullName evidence="2">HTH cro/C1-type domain-containing protein</fullName>
    </recommendedName>
</protein>
<reference evidence="3 4" key="1">
    <citation type="submission" date="2018-09" db="EMBL/GenBank/DDBJ databases">
        <title>YIM 75507 draft genome.</title>
        <authorList>
            <person name="Tang S."/>
            <person name="Feng Y."/>
        </authorList>
    </citation>
    <scope>NUCLEOTIDE SEQUENCE [LARGE SCALE GENOMIC DNA]</scope>
    <source>
        <strain evidence="3 4">YIM 75507</strain>
    </source>
</reference>
<keyword evidence="4" id="KW-1185">Reference proteome</keyword>
<dbReference type="Gene3D" id="1.10.260.40">
    <property type="entry name" value="lambda repressor-like DNA-binding domains"/>
    <property type="match status" value="1"/>
</dbReference>
<dbReference type="SUPFAM" id="SSF47413">
    <property type="entry name" value="lambda repressor-like DNA-binding domains"/>
    <property type="match status" value="1"/>
</dbReference>
<evidence type="ECO:0000313" key="4">
    <source>
        <dbReference type="Proteomes" id="UP000265768"/>
    </source>
</evidence>
<evidence type="ECO:0000313" key="3">
    <source>
        <dbReference type="EMBL" id="RJL31681.1"/>
    </source>
</evidence>
<gene>
    <name evidence="3" type="ORF">D5H75_18425</name>
</gene>
<evidence type="ECO:0000256" key="1">
    <source>
        <dbReference type="SAM" id="MobiDB-lite"/>
    </source>
</evidence>
<feature type="domain" description="HTH cro/C1-type" evidence="2">
    <location>
        <begin position="46"/>
        <end position="100"/>
    </location>
</feature>
<dbReference type="PROSITE" id="PS50943">
    <property type="entry name" value="HTH_CROC1"/>
    <property type="match status" value="1"/>
</dbReference>
<name>A0A3A4ARE6_9ACTN</name>
<dbReference type="InterPro" id="IPR001387">
    <property type="entry name" value="Cro/C1-type_HTH"/>
</dbReference>
<dbReference type="Proteomes" id="UP000265768">
    <property type="component" value="Unassembled WGS sequence"/>
</dbReference>
<dbReference type="GO" id="GO:0003677">
    <property type="term" value="F:DNA binding"/>
    <property type="evidence" value="ECO:0007669"/>
    <property type="project" value="InterPro"/>
</dbReference>
<organism evidence="3 4">
    <name type="scientific">Bailinhaonella thermotolerans</name>
    <dbReference type="NCBI Taxonomy" id="1070861"/>
    <lineage>
        <taxon>Bacteria</taxon>
        <taxon>Bacillati</taxon>
        <taxon>Actinomycetota</taxon>
        <taxon>Actinomycetes</taxon>
        <taxon>Streptosporangiales</taxon>
        <taxon>Streptosporangiaceae</taxon>
        <taxon>Bailinhaonella</taxon>
    </lineage>
</organism>
<evidence type="ECO:0000259" key="2">
    <source>
        <dbReference type="PROSITE" id="PS50943"/>
    </source>
</evidence>
<accession>A0A3A4ARE6</accession>